<organism evidence="2 3">
    <name type="scientific">Defluviicoccus vanus</name>
    <dbReference type="NCBI Taxonomy" id="111831"/>
    <lineage>
        <taxon>Bacteria</taxon>
        <taxon>Pseudomonadati</taxon>
        <taxon>Pseudomonadota</taxon>
        <taxon>Alphaproteobacteria</taxon>
        <taxon>Rhodospirillales</taxon>
        <taxon>Rhodospirillaceae</taxon>
        <taxon>Defluviicoccus</taxon>
    </lineage>
</organism>
<dbReference type="Proteomes" id="UP000516369">
    <property type="component" value="Chromosome"/>
</dbReference>
<dbReference type="Gene3D" id="3.10.450.40">
    <property type="match status" value="1"/>
</dbReference>
<proteinExistence type="predicted"/>
<evidence type="ECO:0000313" key="3">
    <source>
        <dbReference type="Proteomes" id="UP000516369"/>
    </source>
</evidence>
<accession>A0A7H1MZJ0</accession>
<sequence length="188" mass="19685">MAAVTVSSSGLAVAAPLATETAKEVALTLHAKVSPIEAVEKAEQYSKAHAFEVFARKEKMETVYEVKAVNADALLKLIVDPTSGAVLKSKQITSLKDLAREHQNELHELAAAKTTLADAMSVAETSSGGKAIEASYKMHEGKLTYAVVVEKAGRSETVFVDAELGHAVSPMKSSSVSGEMGAKEGAAK</sequence>
<dbReference type="AlphaFoldDB" id="A0A7H1MZJ0"/>
<evidence type="ECO:0000313" key="2">
    <source>
        <dbReference type="EMBL" id="QNT68876.1"/>
    </source>
</evidence>
<protein>
    <recommendedName>
        <fullName evidence="1">PepSY domain-containing protein</fullName>
    </recommendedName>
</protein>
<evidence type="ECO:0000259" key="1">
    <source>
        <dbReference type="Pfam" id="PF03413"/>
    </source>
</evidence>
<dbReference type="InterPro" id="IPR025711">
    <property type="entry name" value="PepSY"/>
</dbReference>
<feature type="domain" description="PepSY" evidence="1">
    <location>
        <begin position="32"/>
        <end position="89"/>
    </location>
</feature>
<dbReference type="Pfam" id="PF03413">
    <property type="entry name" value="PepSY"/>
    <property type="match status" value="1"/>
</dbReference>
<name>A0A7H1MZJ0_9PROT</name>
<reference evidence="2 3" key="1">
    <citation type="submission" date="2020-05" db="EMBL/GenBank/DDBJ databases">
        <title>Complete closed genome sequence of Defluviicoccus vanus.</title>
        <authorList>
            <person name="Bessarab I."/>
            <person name="Arumugam K."/>
            <person name="Maszenan A.M."/>
            <person name="Seviour R.J."/>
            <person name="Williams R.B."/>
        </authorList>
    </citation>
    <scope>NUCLEOTIDE SEQUENCE [LARGE SCALE GENOMIC DNA]</scope>
    <source>
        <strain evidence="2 3">Ben 114</strain>
    </source>
</reference>
<dbReference type="KEGG" id="dvn:HQ394_05295"/>
<gene>
    <name evidence="2" type="ORF">HQ394_05295</name>
</gene>
<dbReference type="EMBL" id="CP053923">
    <property type="protein sequence ID" value="QNT68876.1"/>
    <property type="molecule type" value="Genomic_DNA"/>
</dbReference>
<keyword evidence="3" id="KW-1185">Reference proteome</keyword>